<dbReference type="InterPro" id="IPR012932">
    <property type="entry name" value="VKOR"/>
</dbReference>
<proteinExistence type="inferred from homology"/>
<keyword evidence="3 10" id="KW-0812">Transmembrane</keyword>
<dbReference type="RefSeq" id="WP_377483481.1">
    <property type="nucleotide sequence ID" value="NZ_JBHUOX010000005.1"/>
</dbReference>
<dbReference type="Proteomes" id="UP001597641">
    <property type="component" value="Unassembled WGS sequence"/>
</dbReference>
<accession>A0ABW6BVL6</accession>
<evidence type="ECO:0000256" key="9">
    <source>
        <dbReference type="ARBA" id="ARBA00023284"/>
    </source>
</evidence>
<evidence type="ECO:0000259" key="12">
    <source>
        <dbReference type="Pfam" id="PF07884"/>
    </source>
</evidence>
<organism evidence="13 14">
    <name type="scientific">Pontibacter toksunensis</name>
    <dbReference type="NCBI Taxonomy" id="1332631"/>
    <lineage>
        <taxon>Bacteria</taxon>
        <taxon>Pseudomonadati</taxon>
        <taxon>Bacteroidota</taxon>
        <taxon>Cytophagia</taxon>
        <taxon>Cytophagales</taxon>
        <taxon>Hymenobacteraceae</taxon>
        <taxon>Pontibacter</taxon>
    </lineage>
</organism>
<feature type="transmembrane region" description="Helical" evidence="10">
    <location>
        <begin position="401"/>
        <end position="419"/>
    </location>
</feature>
<dbReference type="InterPro" id="IPR005530">
    <property type="entry name" value="SPW"/>
</dbReference>
<evidence type="ECO:0000256" key="8">
    <source>
        <dbReference type="ARBA" id="ARBA00023157"/>
    </source>
</evidence>
<name>A0ABW6BVL6_9BACT</name>
<keyword evidence="14" id="KW-1185">Reference proteome</keyword>
<evidence type="ECO:0000256" key="3">
    <source>
        <dbReference type="ARBA" id="ARBA00022692"/>
    </source>
</evidence>
<keyword evidence="9" id="KW-0676">Redox-active center</keyword>
<comment type="similarity">
    <text evidence="2">Belongs to the VKOR family.</text>
</comment>
<gene>
    <name evidence="13" type="ORF">ACFS7Z_08795</name>
</gene>
<dbReference type="Gene3D" id="1.20.1440.130">
    <property type="entry name" value="VKOR domain"/>
    <property type="match status" value="1"/>
</dbReference>
<feature type="transmembrane region" description="Helical" evidence="10">
    <location>
        <begin position="31"/>
        <end position="47"/>
    </location>
</feature>
<feature type="transmembrane region" description="Helical" evidence="10">
    <location>
        <begin position="350"/>
        <end position="369"/>
    </location>
</feature>
<feature type="transmembrane region" description="Helical" evidence="10">
    <location>
        <begin position="59"/>
        <end position="78"/>
    </location>
</feature>
<evidence type="ECO:0000256" key="5">
    <source>
        <dbReference type="ARBA" id="ARBA00022989"/>
    </source>
</evidence>
<sequence>MDLTFSNLFFVKKGMFPEEKQQSHEEHHKKVSWVYYCIITLGLWLIANPPTFGYKVPAMVWNDILSGILLIVLSYFALKPYRLWAQWAIIFLGSWLFIAPMIFMAKEGAGLVTDYLIGTLVVVFGIVIPRQPGIKLFAQPGPNVPPGWSYNPSSWNQRVPVVFFAWIGFFVARYMGAYQMEYIDTVWDPFFGDGTKNVLTSKVSKSFPVSDAMLGAFSYIVDVLFGLAGGTHRWRTMPWVVIIFGILIFPLGVVSITLVILQPVSVGYWCTLCLTSAMVSLIMIPFTIDEVVATLQMMKNEKKQRNTSYWKSLWFGGTMEGGRTEEAKNPETLLDLTFREASKDFLNRPWNLFLIFALGAWIMLSPSVLGYSGTIANSSHIAGALIITFTVISMSEVGRPIRYILVLFGLWLIAAPWVLGTDNNMALWNGVICGLVLIPLCLPKGKIQDKRGSFDKYIK</sequence>
<keyword evidence="4" id="KW-0874">Quinone</keyword>
<evidence type="ECO:0000256" key="2">
    <source>
        <dbReference type="ARBA" id="ARBA00006214"/>
    </source>
</evidence>
<feature type="domain" description="SPW repeat-containing integral membrane" evidence="11">
    <location>
        <begin position="352"/>
        <end position="438"/>
    </location>
</feature>
<feature type="transmembrane region" description="Helical" evidence="10">
    <location>
        <begin position="375"/>
        <end position="394"/>
    </location>
</feature>
<comment type="caution">
    <text evidence="13">The sequence shown here is derived from an EMBL/GenBank/DDBJ whole genome shotgun (WGS) entry which is preliminary data.</text>
</comment>
<feature type="transmembrane region" description="Helical" evidence="10">
    <location>
        <begin position="425"/>
        <end position="442"/>
    </location>
</feature>
<keyword evidence="8" id="KW-1015">Disulfide bond</keyword>
<feature type="transmembrane region" description="Helical" evidence="10">
    <location>
        <begin position="159"/>
        <end position="176"/>
    </location>
</feature>
<dbReference type="EMBL" id="JBHUOX010000005">
    <property type="protein sequence ID" value="MFD3000454.1"/>
    <property type="molecule type" value="Genomic_DNA"/>
</dbReference>
<evidence type="ECO:0000256" key="10">
    <source>
        <dbReference type="SAM" id="Phobius"/>
    </source>
</evidence>
<feature type="transmembrane region" description="Helical" evidence="10">
    <location>
        <begin position="239"/>
        <end position="260"/>
    </location>
</feature>
<keyword evidence="7 10" id="KW-0472">Membrane</keyword>
<evidence type="ECO:0000256" key="1">
    <source>
        <dbReference type="ARBA" id="ARBA00004141"/>
    </source>
</evidence>
<dbReference type="InterPro" id="IPR038354">
    <property type="entry name" value="VKOR_sf"/>
</dbReference>
<evidence type="ECO:0000256" key="4">
    <source>
        <dbReference type="ARBA" id="ARBA00022719"/>
    </source>
</evidence>
<feature type="transmembrane region" description="Helical" evidence="10">
    <location>
        <begin position="207"/>
        <end position="227"/>
    </location>
</feature>
<keyword evidence="5 10" id="KW-1133">Transmembrane helix</keyword>
<evidence type="ECO:0000259" key="11">
    <source>
        <dbReference type="Pfam" id="PF03779"/>
    </source>
</evidence>
<dbReference type="CDD" id="cd12919">
    <property type="entry name" value="VKOR_2"/>
    <property type="match status" value="1"/>
</dbReference>
<feature type="domain" description="Vitamin K epoxide reductase" evidence="12">
    <location>
        <begin position="161"/>
        <end position="288"/>
    </location>
</feature>
<dbReference type="Pfam" id="PF03779">
    <property type="entry name" value="SPW"/>
    <property type="match status" value="2"/>
</dbReference>
<evidence type="ECO:0000313" key="14">
    <source>
        <dbReference type="Proteomes" id="UP001597641"/>
    </source>
</evidence>
<evidence type="ECO:0000313" key="13">
    <source>
        <dbReference type="EMBL" id="MFD3000454.1"/>
    </source>
</evidence>
<dbReference type="Pfam" id="PF07884">
    <property type="entry name" value="VKOR"/>
    <property type="match status" value="1"/>
</dbReference>
<evidence type="ECO:0000256" key="7">
    <source>
        <dbReference type="ARBA" id="ARBA00023136"/>
    </source>
</evidence>
<feature type="transmembrane region" description="Helical" evidence="10">
    <location>
        <begin position="85"/>
        <end position="103"/>
    </location>
</feature>
<protein>
    <submittedName>
        <fullName evidence="13">Vitamin K epoxide reductase family protein</fullName>
    </submittedName>
</protein>
<keyword evidence="6" id="KW-0560">Oxidoreductase</keyword>
<evidence type="ECO:0000256" key="6">
    <source>
        <dbReference type="ARBA" id="ARBA00023002"/>
    </source>
</evidence>
<feature type="transmembrane region" description="Helical" evidence="10">
    <location>
        <begin position="109"/>
        <end position="128"/>
    </location>
</feature>
<feature type="transmembrane region" description="Helical" evidence="10">
    <location>
        <begin position="266"/>
        <end position="288"/>
    </location>
</feature>
<comment type="subcellular location">
    <subcellularLocation>
        <location evidence="1">Membrane</location>
        <topology evidence="1">Multi-pass membrane protein</topology>
    </subcellularLocation>
</comment>
<feature type="domain" description="SPW repeat-containing integral membrane" evidence="11">
    <location>
        <begin position="34"/>
        <end position="125"/>
    </location>
</feature>
<reference evidence="14" key="1">
    <citation type="journal article" date="2019" name="Int. J. Syst. Evol. Microbiol.">
        <title>The Global Catalogue of Microorganisms (GCM) 10K type strain sequencing project: providing services to taxonomists for standard genome sequencing and annotation.</title>
        <authorList>
            <consortium name="The Broad Institute Genomics Platform"/>
            <consortium name="The Broad Institute Genome Sequencing Center for Infectious Disease"/>
            <person name="Wu L."/>
            <person name="Ma J."/>
        </authorList>
    </citation>
    <scope>NUCLEOTIDE SEQUENCE [LARGE SCALE GENOMIC DNA]</scope>
    <source>
        <strain evidence="14">KCTC 23984</strain>
    </source>
</reference>